<evidence type="ECO:0000256" key="1">
    <source>
        <dbReference type="ARBA" id="ARBA00022801"/>
    </source>
</evidence>
<comment type="caution">
    <text evidence="2">The sequence shown here is derived from an EMBL/GenBank/DDBJ whole genome shotgun (WGS) entry which is preliminary data.</text>
</comment>
<dbReference type="PANTHER" id="PTHR31377">
    <property type="entry name" value="AGMATINE DEIMINASE-RELATED"/>
    <property type="match status" value="1"/>
</dbReference>
<dbReference type="EMBL" id="BEGY01000052">
    <property type="protein sequence ID" value="GAX80424.1"/>
    <property type="molecule type" value="Genomic_DNA"/>
</dbReference>
<dbReference type="GO" id="GO:0009446">
    <property type="term" value="P:putrescine biosynthetic process"/>
    <property type="evidence" value="ECO:0007669"/>
    <property type="project" value="InterPro"/>
</dbReference>
<dbReference type="OrthoDB" id="544103at2759"/>
<sequence length="192" mass="20529">MIAEKVIWLPRGLTADEDTNGHIDNIACFAAPAKVILSWTDDQSDPQFAISREALAVLQSNPDARGRNIEVIKIQIPPAMYRTEDDMPVSNSARCSIVGDAADEQIEETERTVGERLAASYANFYIAGEPGGPGGIVCPAFGAGTDVLAAQVLTKCFPGREIVMVPCGREIVLDGGNIHCITQQQPACMMAP</sequence>
<gene>
    <name evidence="2" type="ORF">CEUSTIGMA_g7863.t1</name>
</gene>
<protein>
    <recommendedName>
        <fullName evidence="4">Agmatine deiminase</fullName>
    </recommendedName>
</protein>
<accession>A0A250XBI0</accession>
<name>A0A250XBI0_9CHLO</name>
<dbReference type="GO" id="GO:0004668">
    <property type="term" value="F:protein-arginine deiminase activity"/>
    <property type="evidence" value="ECO:0007669"/>
    <property type="project" value="InterPro"/>
</dbReference>
<dbReference type="STRING" id="1157962.A0A250XBI0"/>
<dbReference type="AlphaFoldDB" id="A0A250XBI0"/>
<keyword evidence="1" id="KW-0378">Hydrolase</keyword>
<dbReference type="SUPFAM" id="SSF55909">
    <property type="entry name" value="Pentein"/>
    <property type="match status" value="1"/>
</dbReference>
<dbReference type="InterPro" id="IPR007466">
    <property type="entry name" value="Peptidyl-Arg-deiminase_porph"/>
</dbReference>
<dbReference type="GO" id="GO:0047632">
    <property type="term" value="F:agmatine deiminase activity"/>
    <property type="evidence" value="ECO:0007669"/>
    <property type="project" value="TreeGrafter"/>
</dbReference>
<keyword evidence="3" id="KW-1185">Reference proteome</keyword>
<evidence type="ECO:0000313" key="3">
    <source>
        <dbReference type="Proteomes" id="UP000232323"/>
    </source>
</evidence>
<proteinExistence type="predicted"/>
<organism evidence="2 3">
    <name type="scientific">Chlamydomonas eustigma</name>
    <dbReference type="NCBI Taxonomy" id="1157962"/>
    <lineage>
        <taxon>Eukaryota</taxon>
        <taxon>Viridiplantae</taxon>
        <taxon>Chlorophyta</taxon>
        <taxon>core chlorophytes</taxon>
        <taxon>Chlorophyceae</taxon>
        <taxon>CS clade</taxon>
        <taxon>Chlamydomonadales</taxon>
        <taxon>Chlamydomonadaceae</taxon>
        <taxon>Chlamydomonas</taxon>
    </lineage>
</organism>
<evidence type="ECO:0008006" key="4">
    <source>
        <dbReference type="Google" id="ProtNLM"/>
    </source>
</evidence>
<evidence type="ECO:0000313" key="2">
    <source>
        <dbReference type="EMBL" id="GAX80424.1"/>
    </source>
</evidence>
<dbReference type="PANTHER" id="PTHR31377:SF2">
    <property type="entry name" value="AGMATINE DEIMINASE"/>
    <property type="match status" value="1"/>
</dbReference>
<dbReference type="Pfam" id="PF04371">
    <property type="entry name" value="PAD_porph"/>
    <property type="match status" value="1"/>
</dbReference>
<dbReference type="Gene3D" id="3.75.10.10">
    <property type="entry name" value="L-arginine/glycine Amidinotransferase, Chain A"/>
    <property type="match status" value="1"/>
</dbReference>
<dbReference type="Proteomes" id="UP000232323">
    <property type="component" value="Unassembled WGS sequence"/>
</dbReference>
<reference evidence="2 3" key="1">
    <citation type="submission" date="2017-08" db="EMBL/GenBank/DDBJ databases">
        <title>Acidophilic green algal genome provides insights into adaptation to an acidic environment.</title>
        <authorList>
            <person name="Hirooka S."/>
            <person name="Hirose Y."/>
            <person name="Kanesaki Y."/>
            <person name="Higuchi S."/>
            <person name="Fujiwara T."/>
            <person name="Onuma R."/>
            <person name="Era A."/>
            <person name="Ohbayashi R."/>
            <person name="Uzuka A."/>
            <person name="Nozaki H."/>
            <person name="Yoshikawa H."/>
            <person name="Miyagishima S.Y."/>
        </authorList>
    </citation>
    <scope>NUCLEOTIDE SEQUENCE [LARGE SCALE GENOMIC DNA]</scope>
    <source>
        <strain evidence="2 3">NIES-2499</strain>
    </source>
</reference>